<keyword evidence="12" id="KW-1185">Reference proteome</keyword>
<feature type="binding site" evidence="8 9">
    <location>
        <position position="214"/>
    </location>
    <ligand>
        <name>S-adenosyl-L-methionine</name>
        <dbReference type="ChEBI" id="CHEBI:59789"/>
    </ligand>
</feature>
<dbReference type="InterPro" id="IPR048457">
    <property type="entry name" value="YebU_pre-PUA_dom"/>
</dbReference>
<dbReference type="HAMAP" id="MF_01579">
    <property type="entry name" value="16SrRNA_methyltr_F"/>
    <property type="match status" value="1"/>
</dbReference>
<dbReference type="InterPro" id="IPR018314">
    <property type="entry name" value="RsmB/NOL1/NOP2-like_CS"/>
</dbReference>
<keyword evidence="2 8" id="KW-0963">Cytoplasm</keyword>
<dbReference type="InterPro" id="IPR029063">
    <property type="entry name" value="SAM-dependent_MTases_sf"/>
</dbReference>
<dbReference type="SUPFAM" id="SSF53335">
    <property type="entry name" value="S-adenosyl-L-methionine-dependent methyltransferases"/>
    <property type="match status" value="1"/>
</dbReference>
<feature type="binding site" evidence="8 9">
    <location>
        <position position="187"/>
    </location>
    <ligand>
        <name>S-adenosyl-L-methionine</name>
        <dbReference type="ChEBI" id="CHEBI:59789"/>
    </ligand>
</feature>
<name>A0ABM9WRA3_VIBAE</name>
<reference evidence="12" key="1">
    <citation type="submission" date="2006-10" db="EMBL/GenBank/DDBJ databases">
        <authorList>
            <person name="Heidelberg J."/>
            <person name="Sebastian Y."/>
        </authorList>
    </citation>
    <scope>NUCLEOTIDE SEQUENCE [LARGE SCALE GENOMIC DNA]</scope>
    <source>
        <strain evidence="12">EX25</strain>
    </source>
</reference>
<evidence type="ECO:0000256" key="4">
    <source>
        <dbReference type="ARBA" id="ARBA00022603"/>
    </source>
</evidence>
<evidence type="ECO:0000256" key="8">
    <source>
        <dbReference type="HAMAP-Rule" id="MF_01579"/>
    </source>
</evidence>
<dbReference type="Pfam" id="PF17125">
    <property type="entry name" value="Methyltr_RsmF_N"/>
    <property type="match status" value="1"/>
</dbReference>
<evidence type="ECO:0000259" key="10">
    <source>
        <dbReference type="PROSITE" id="PS51686"/>
    </source>
</evidence>
<keyword evidence="3 8" id="KW-0698">rRNA processing</keyword>
<keyword evidence="4 8" id="KW-0489">Methyltransferase</keyword>
<dbReference type="EC" id="2.1.1.178" evidence="8"/>
<protein>
    <recommendedName>
        <fullName evidence="8">Ribosomal RNA small subunit methyltransferase F</fullName>
        <ecNumber evidence="8">2.1.1.178</ecNumber>
    </recommendedName>
    <alternativeName>
        <fullName evidence="8">16S rRNA m5C1407 methyltransferase</fullName>
    </alternativeName>
    <alternativeName>
        <fullName evidence="8">rRNA (cytosine-C(5)-)-methyltransferase RsmF</fullName>
    </alternativeName>
</protein>
<evidence type="ECO:0000256" key="2">
    <source>
        <dbReference type="ARBA" id="ARBA00022490"/>
    </source>
</evidence>
<evidence type="ECO:0000256" key="5">
    <source>
        <dbReference type="ARBA" id="ARBA00022679"/>
    </source>
</evidence>
<dbReference type="NCBIfam" id="TIGR00446">
    <property type="entry name" value="nop2p"/>
    <property type="match status" value="1"/>
</dbReference>
<gene>
    <name evidence="8" type="primary">rsmF</name>
    <name evidence="11" type="ORF">VEx25_B0040</name>
</gene>
<organism evidence="11 12">
    <name type="scientific">Vibrio antiquarius (strain Ex25)</name>
    <dbReference type="NCBI Taxonomy" id="150340"/>
    <lineage>
        <taxon>Bacteria</taxon>
        <taxon>Pseudomonadati</taxon>
        <taxon>Pseudomonadota</taxon>
        <taxon>Gammaproteobacteria</taxon>
        <taxon>Vibrionales</taxon>
        <taxon>Vibrionaceae</taxon>
        <taxon>Vibrio</taxon>
        <taxon>Vibrio diabolicus subgroup</taxon>
    </lineage>
</organism>
<accession>A0ABM9WRA3</accession>
<comment type="subcellular location">
    <subcellularLocation>
        <location evidence="8">Cytoplasm</location>
    </subcellularLocation>
</comment>
<comment type="similarity">
    <text evidence="1 8 9">Belongs to the class I-like SAM-binding methyltransferase superfamily. RsmB/NOP family.</text>
</comment>
<feature type="binding site" evidence="8 9">
    <location>
        <begin position="163"/>
        <end position="169"/>
    </location>
    <ligand>
        <name>S-adenosyl-L-methionine</name>
        <dbReference type="ChEBI" id="CHEBI:59789"/>
    </ligand>
</feature>
<evidence type="ECO:0000256" key="3">
    <source>
        <dbReference type="ARBA" id="ARBA00022552"/>
    </source>
</evidence>
<dbReference type="InterPro" id="IPR001678">
    <property type="entry name" value="MeTrfase_RsmB-F_NOP2_dom"/>
</dbReference>
<dbReference type="PROSITE" id="PS01153">
    <property type="entry name" value="NOL1_NOP2_SUN"/>
    <property type="match status" value="1"/>
</dbReference>
<dbReference type="Gene3D" id="3.40.50.150">
    <property type="entry name" value="Vaccinia Virus protein VP39"/>
    <property type="match status" value="1"/>
</dbReference>
<dbReference type="InterPro" id="IPR023545">
    <property type="entry name" value="rRNA_ssu_MeTfrase_F"/>
</dbReference>
<keyword evidence="7 8" id="KW-0694">RNA-binding</keyword>
<dbReference type="Gene3D" id="3.10.450.720">
    <property type="match status" value="1"/>
</dbReference>
<comment type="function">
    <text evidence="8">Specifically methylates the cytosine at position 1407 (m5C1407) of 16S rRNA.</text>
</comment>
<dbReference type="PANTHER" id="PTHR22807:SF30">
    <property type="entry name" value="28S RRNA (CYTOSINE(4447)-C(5))-METHYLTRANSFERASE-RELATED"/>
    <property type="match status" value="1"/>
</dbReference>
<proteinExistence type="inferred from homology"/>
<dbReference type="PROSITE" id="PS51686">
    <property type="entry name" value="SAM_MT_RSMB_NOP"/>
    <property type="match status" value="1"/>
</dbReference>
<dbReference type="CDD" id="cd02440">
    <property type="entry name" value="AdoMet_MTases"/>
    <property type="match status" value="1"/>
</dbReference>
<dbReference type="InterPro" id="IPR011023">
    <property type="entry name" value="Nop2p"/>
</dbReference>
<dbReference type="EMBL" id="DS267862">
    <property type="protein sequence ID" value="EDN55907.1"/>
    <property type="molecule type" value="Genomic_DNA"/>
</dbReference>
<evidence type="ECO:0000256" key="9">
    <source>
        <dbReference type="PROSITE-ProRule" id="PRU01023"/>
    </source>
</evidence>
<dbReference type="NCBIfam" id="NF008898">
    <property type="entry name" value="PRK11933.1"/>
    <property type="match status" value="1"/>
</dbReference>
<dbReference type="PRINTS" id="PR02008">
    <property type="entry name" value="RCMTFAMILY"/>
</dbReference>
<evidence type="ECO:0000256" key="6">
    <source>
        <dbReference type="ARBA" id="ARBA00022691"/>
    </source>
</evidence>
<dbReference type="InterPro" id="IPR031341">
    <property type="entry name" value="Methyltr_RsmF_N"/>
</dbReference>
<feature type="active site" description="Nucleophile" evidence="8 9">
    <location>
        <position position="285"/>
    </location>
</feature>
<dbReference type="InterPro" id="IPR023267">
    <property type="entry name" value="RCMT"/>
</dbReference>
<evidence type="ECO:0000313" key="12">
    <source>
        <dbReference type="Proteomes" id="UP000242664"/>
    </source>
</evidence>
<dbReference type="Pfam" id="PF01189">
    <property type="entry name" value="Methyltr_RsmB-F"/>
    <property type="match status" value="1"/>
</dbReference>
<feature type="domain" description="SAM-dependent MTase RsmB/NOP-type" evidence="10">
    <location>
        <begin position="68"/>
        <end position="349"/>
    </location>
</feature>
<dbReference type="GO" id="GO:0008168">
    <property type="term" value="F:methyltransferase activity"/>
    <property type="evidence" value="ECO:0007669"/>
    <property type="project" value="UniProtKB-KW"/>
</dbReference>
<feature type="binding site" evidence="8 9">
    <location>
        <position position="232"/>
    </location>
    <ligand>
        <name>S-adenosyl-L-methionine</name>
        <dbReference type="ChEBI" id="CHEBI:59789"/>
    </ligand>
</feature>
<dbReference type="GO" id="GO:0032259">
    <property type="term" value="P:methylation"/>
    <property type="evidence" value="ECO:0007669"/>
    <property type="project" value="UniProtKB-KW"/>
</dbReference>
<keyword evidence="6 8" id="KW-0949">S-adenosyl-L-methionine</keyword>
<evidence type="ECO:0000256" key="1">
    <source>
        <dbReference type="ARBA" id="ARBA00007494"/>
    </source>
</evidence>
<dbReference type="Proteomes" id="UP000242664">
    <property type="component" value="Unassembled WGS sequence"/>
</dbReference>
<sequence length="518" mass="57724">MITLKEQQSLLFIIARPLSLFVSASLSYIICHKFCKRDPTLHPNVYIPDAFLEKIQTILPAHLNMEDFIASCQKPLRKSIRVNTLKISVEAFLERADAKGWKLSPVPWCDTGFWIEADESVVPLGNTAEHMSGLFYIQEASSMMPVSALFMNDESYDAVLDTAAAPGSKTTQIAALMNNEGVLVANEYAASRVKVLHANVERCGVRNAALSNFDGRVFGGWLPEQFDAVLLDAPCSGEGTVRKDEDAMKNWTQASVLDIADTQKDLIESAFHALKPGGVMVYSTCTLSTEENQQVCHHLKETFGDAVEFESLETLFENANAALTEEGFLHIFPQVYDCEGFFVARIRKLAAVEPPKVKKRMGKFPFTKASKKESVEIAQQLQSALGIELPNDSSIWLRDKDVWLFPNSLEPMIGELRFSRMGIKIAEAHKNGYRWQHQVATALATGSEANAIELTIEEAREWYMGRDVRPQTIPDGMKTGKGEVLVTYQGAVIGLGKWVSNRIKNGLPRELVRDKNLF</sequence>
<comment type="catalytic activity">
    <reaction evidence="8">
        <text>cytidine(1407) in 16S rRNA + S-adenosyl-L-methionine = 5-methylcytidine(1407) in 16S rRNA + S-adenosyl-L-homocysteine + H(+)</text>
        <dbReference type="Rhea" id="RHEA:42756"/>
        <dbReference type="Rhea" id="RHEA-COMP:10223"/>
        <dbReference type="Rhea" id="RHEA-COMP:10224"/>
        <dbReference type="ChEBI" id="CHEBI:15378"/>
        <dbReference type="ChEBI" id="CHEBI:57856"/>
        <dbReference type="ChEBI" id="CHEBI:59789"/>
        <dbReference type="ChEBI" id="CHEBI:74483"/>
        <dbReference type="ChEBI" id="CHEBI:82748"/>
        <dbReference type="EC" id="2.1.1.178"/>
    </reaction>
</comment>
<dbReference type="InterPro" id="IPR049560">
    <property type="entry name" value="MeTrfase_RsmB-F_NOP2_cat"/>
</dbReference>
<evidence type="ECO:0000256" key="7">
    <source>
        <dbReference type="ARBA" id="ARBA00022884"/>
    </source>
</evidence>
<dbReference type="Pfam" id="PF21150">
    <property type="entry name" value="YebU_pre-PUA_dom"/>
    <property type="match status" value="1"/>
</dbReference>
<keyword evidence="5 8" id="KW-0808">Transferase</keyword>
<dbReference type="PANTHER" id="PTHR22807">
    <property type="entry name" value="NOP2 YEAST -RELATED NOL1/NOP2/FMU SUN DOMAIN-CONTAINING"/>
    <property type="match status" value="1"/>
</dbReference>
<dbReference type="Pfam" id="PF13636">
    <property type="entry name" value="Methyltranf_PUA"/>
    <property type="match status" value="1"/>
</dbReference>
<dbReference type="InterPro" id="IPR027391">
    <property type="entry name" value="Nol1_Nop2_Fmu_2"/>
</dbReference>
<evidence type="ECO:0000313" key="11">
    <source>
        <dbReference type="EMBL" id="EDN55907.1"/>
    </source>
</evidence>